<evidence type="ECO:0000256" key="3">
    <source>
        <dbReference type="ARBA" id="ARBA00022840"/>
    </source>
</evidence>
<feature type="region of interest" description="Disordered" evidence="6">
    <location>
        <begin position="808"/>
        <end position="828"/>
    </location>
</feature>
<accession>A0A0A1TF03</accession>
<dbReference type="PROSITE" id="PS50893">
    <property type="entry name" value="ABC_TRANSPORTER_2"/>
    <property type="match status" value="1"/>
</dbReference>
<keyword evidence="4 7" id="KW-1133">Transmembrane helix</keyword>
<feature type="transmembrane region" description="Helical" evidence="7">
    <location>
        <begin position="480"/>
        <end position="499"/>
    </location>
</feature>
<keyword evidence="3" id="KW-0067">ATP-binding</keyword>
<dbReference type="OrthoDB" id="4865934at2759"/>
<evidence type="ECO:0000313" key="9">
    <source>
        <dbReference type="EMBL" id="CEJ93329.1"/>
    </source>
</evidence>
<keyword evidence="10" id="KW-1185">Reference proteome</keyword>
<dbReference type="GO" id="GO:0016020">
    <property type="term" value="C:membrane"/>
    <property type="evidence" value="ECO:0007669"/>
    <property type="project" value="InterPro"/>
</dbReference>
<dbReference type="PANTHER" id="PTHR24223">
    <property type="entry name" value="ATP-BINDING CASSETTE SUB-FAMILY C"/>
    <property type="match status" value="1"/>
</dbReference>
<evidence type="ECO:0000256" key="6">
    <source>
        <dbReference type="SAM" id="MobiDB-lite"/>
    </source>
</evidence>
<keyword evidence="5 7" id="KW-0472">Membrane</keyword>
<evidence type="ECO:0000256" key="4">
    <source>
        <dbReference type="ARBA" id="ARBA00022989"/>
    </source>
</evidence>
<dbReference type="InterPro" id="IPR050173">
    <property type="entry name" value="ABC_transporter_C-like"/>
</dbReference>
<dbReference type="SUPFAM" id="SSF52540">
    <property type="entry name" value="P-loop containing nucleoside triphosphate hydrolases"/>
    <property type="match status" value="2"/>
</dbReference>
<dbReference type="SUPFAM" id="SSF90123">
    <property type="entry name" value="ABC transporter transmembrane region"/>
    <property type="match status" value="2"/>
</dbReference>
<dbReference type="Gene3D" id="1.20.1560.10">
    <property type="entry name" value="ABC transporter type 1, transmembrane domain"/>
    <property type="match status" value="2"/>
</dbReference>
<keyword evidence="1 7" id="KW-0812">Transmembrane</keyword>
<feature type="transmembrane region" description="Helical" evidence="7">
    <location>
        <begin position="890"/>
        <end position="909"/>
    </location>
</feature>
<dbReference type="EMBL" id="CDHN01000005">
    <property type="protein sequence ID" value="CEJ93329.1"/>
    <property type="molecule type" value="Genomic_DNA"/>
</dbReference>
<feature type="transmembrane region" description="Helical" evidence="7">
    <location>
        <begin position="852"/>
        <end position="878"/>
    </location>
</feature>
<evidence type="ECO:0000256" key="1">
    <source>
        <dbReference type="ARBA" id="ARBA00022692"/>
    </source>
</evidence>
<dbReference type="InterPro" id="IPR027417">
    <property type="entry name" value="P-loop_NTPase"/>
</dbReference>
<dbReference type="SMART" id="SM00382">
    <property type="entry name" value="AAA"/>
    <property type="match status" value="2"/>
</dbReference>
<dbReference type="Pfam" id="PF00005">
    <property type="entry name" value="ABC_tran"/>
    <property type="match status" value="2"/>
</dbReference>
<dbReference type="GO" id="GO:0016887">
    <property type="term" value="F:ATP hydrolysis activity"/>
    <property type="evidence" value="ECO:0007669"/>
    <property type="project" value="InterPro"/>
</dbReference>
<dbReference type="HOGENOM" id="CLU_000604_27_5_1"/>
<evidence type="ECO:0000256" key="7">
    <source>
        <dbReference type="SAM" id="Phobius"/>
    </source>
</evidence>
<evidence type="ECO:0000313" key="10">
    <source>
        <dbReference type="Proteomes" id="UP000039046"/>
    </source>
</evidence>
<evidence type="ECO:0000259" key="8">
    <source>
        <dbReference type="PROSITE" id="PS50893"/>
    </source>
</evidence>
<dbReference type="Gene3D" id="3.40.50.300">
    <property type="entry name" value="P-loop containing nucleotide triphosphate hydrolases"/>
    <property type="match status" value="2"/>
</dbReference>
<feature type="domain" description="ABC transporter" evidence="8">
    <location>
        <begin position="577"/>
        <end position="800"/>
    </location>
</feature>
<dbReference type="InterPro" id="IPR003593">
    <property type="entry name" value="AAA+_ATPase"/>
</dbReference>
<name>A0A0A1TF03_9HYPO</name>
<dbReference type="InterPro" id="IPR036640">
    <property type="entry name" value="ABC1_TM_sf"/>
</dbReference>
<keyword evidence="2" id="KW-0547">Nucleotide-binding</keyword>
<dbReference type="GO" id="GO:0042626">
    <property type="term" value="F:ATPase-coupled transmembrane transporter activity"/>
    <property type="evidence" value="ECO:0007669"/>
    <property type="project" value="TreeGrafter"/>
</dbReference>
<gene>
    <name evidence="9" type="ORF">VHEMI08922</name>
</gene>
<evidence type="ECO:0000256" key="5">
    <source>
        <dbReference type="ARBA" id="ARBA00023136"/>
    </source>
</evidence>
<feature type="transmembrane region" description="Helical" evidence="7">
    <location>
        <begin position="968"/>
        <end position="994"/>
    </location>
</feature>
<dbReference type="STRING" id="1531966.A0A0A1TF03"/>
<dbReference type="GO" id="GO:0005524">
    <property type="term" value="F:ATP binding"/>
    <property type="evidence" value="ECO:0007669"/>
    <property type="project" value="UniProtKB-KW"/>
</dbReference>
<dbReference type="InterPro" id="IPR003439">
    <property type="entry name" value="ABC_transporter-like_ATP-bd"/>
</dbReference>
<proteinExistence type="predicted"/>
<protein>
    <recommendedName>
        <fullName evidence="8">ABC transporter domain-containing protein</fullName>
    </recommendedName>
</protein>
<dbReference type="Proteomes" id="UP000039046">
    <property type="component" value="Unassembled WGS sequence"/>
</dbReference>
<organism evidence="9 10">
    <name type="scientific">[Torrubiella] hemipterigena</name>
    <dbReference type="NCBI Taxonomy" id="1531966"/>
    <lineage>
        <taxon>Eukaryota</taxon>
        <taxon>Fungi</taxon>
        <taxon>Dikarya</taxon>
        <taxon>Ascomycota</taxon>
        <taxon>Pezizomycotina</taxon>
        <taxon>Sordariomycetes</taxon>
        <taxon>Hypocreomycetidae</taxon>
        <taxon>Hypocreales</taxon>
        <taxon>Clavicipitaceae</taxon>
        <taxon>Clavicipitaceae incertae sedis</taxon>
        <taxon>'Torrubiella' clade</taxon>
    </lineage>
</organism>
<evidence type="ECO:0000256" key="2">
    <source>
        <dbReference type="ARBA" id="ARBA00022741"/>
    </source>
</evidence>
<dbReference type="PANTHER" id="PTHR24223:SF399">
    <property type="entry name" value="ABC TRANSPORTER ATNG"/>
    <property type="match status" value="1"/>
</dbReference>
<reference evidence="9 10" key="1">
    <citation type="journal article" date="2015" name="Genome Announc.">
        <title>Draft Genome Sequence and Gene Annotation of the Entomopathogenic Fungus Verticillium hemipterigenum.</title>
        <authorList>
            <person name="Horn F."/>
            <person name="Habel A."/>
            <person name="Scharf D.H."/>
            <person name="Dworschak J."/>
            <person name="Brakhage A.A."/>
            <person name="Guthke R."/>
            <person name="Hertweck C."/>
            <person name="Linde J."/>
        </authorList>
    </citation>
    <scope>NUCLEOTIDE SEQUENCE [LARGE SCALE GENOMIC DNA]</scope>
</reference>
<feature type="transmembrane region" description="Helical" evidence="7">
    <location>
        <begin position="402"/>
        <end position="422"/>
    </location>
</feature>
<sequence length="1405" mass="156159">MSLEYRSAAIQGNVSNACQTLSMLPTGWLVATIPWMIYDQRGKQSCTINGLDKTRKLKLFATVAHLSLEILSTHHRVAAPEHPFQSLITKQTLDICSAGCLAIWFDMYHRYEHQPSTALSIYLAADFVFKSLFLWQYEDANPFNLWRLFAAVALVLKPLLIFLNEQPKRSVLSATARRLCPSEEVGFWTARLGLWVFPTLLRARNESLSQESLNNMPFETFDENLNSRFQVQWAKYSNGTYALIRTTIACSRPALLQATVVVIFKSIAKSTIPFLVESLACALESQQKYGHTNSSINPQAFIFAIQTLGLFLSLSILNSLSTGITSNAGLALRGITMSALYNKIFSISDRHASQYLPSSLMTDDLDVVENMVKGFHDKTANLMDSIIALYLFWHYLGHRVAWIVITTLCGAFLCSVLGPMMAKAQGDRVVHSVKRKAETARLLRNAKGANMTNKIRSIFATIMGLQDAEMKSRRVLYQKNALHFGVAIIIQAIQPIFIIDHQAVVFSENGTSIVTCLALSYAFVDDFRLAMQVANYWAMTVSAFSRIETILRLPVTAGISVDDNLRQGENAAVMVHMESANIAPDSDLPVVVRDVNMSYARGSLSVITGESGSGKSSLLRSITGRSFIAEGVVTVADDDIGFCGQEFWLEDKSIRENIVGSYRFHRPWYNVVIAACVLEDEAKGLGEHFLVGPNGAKLNRSQRQRIALARAIYSQASIMLLDDVLSCQSQATARKLVARLFSGHGLLRPSTTIIIIASQPEVLYRVCDNMLTINGDGSVENIDVDLLIPLPLFPLPINPDMTLPLDESAVEQSPGNVQERSDDIAHANRPRPLLQKTQGQARLSTYFQHSSYTMIILSIMAIACTTILENLPAILVCFEQIIVSHQFYKAGMAATILSGPMFALSSIVFQEYISKQSGDVFHQNLLSVTLGNSISFLTADKIEQAINLFSEGIGNITGILATHMFRTIYLISGCLVMFGIIYGVSWATILLLPLTVIAMAGIRWIHYGCCVQLRQMNVVTSEANYANFDQTRVGLSYIVAFRTEDLCYMRIQNVLRDLQAIKYHLSALRQWRRLAIDVFCSVLAAAYVLLAALSASSPCAVSIGLSMFMAVQDSFDNLLESLSTIDESMIAVHQLDKFIEDAPEEEPPIVYDVEYHCHLRPTIEFENVSIGYEEGQNKAVLKNINLKLTEHHEYGFFGQLGTGKTTLCLALLGRLPYTGSIKLNGLEVEYISRSMMPRLFTVIPQEPVVFHTKTIRQNLLPDGILRADEATEAQYDHVMDRILHGVGLKQIVARNGGTQPSFATLNLSYEQLQRFSVAQGLMSYFITPTPYVLIDGATNHVDDASLARMRSIMSEIFGTGNSVVINMAHYTAAVNGMPWVGRFQDGKVRQFRTLPTLVMSDWHAF</sequence>